<sequence length="151" mass="17017">MKDIYLIFLLMILFQGYTVADGKAHSSDSIAGHSEVERWYTPLHLQSGERLYKKHCIVCHNTDARGTLDWKKTRANGDYPPPPLNGSAHAWHHDLSTLTQTIQDGGVPLGGVMPAFRSQLTNNEILAVIAYFQNFWSDDIYASWLELGGRE</sequence>
<dbReference type="PANTHER" id="PTHR35008">
    <property type="entry name" value="BLL4482 PROTEIN-RELATED"/>
    <property type="match status" value="1"/>
</dbReference>
<evidence type="ECO:0000256" key="2">
    <source>
        <dbReference type="ARBA" id="ARBA00022723"/>
    </source>
</evidence>
<dbReference type="InterPro" id="IPR009056">
    <property type="entry name" value="Cyt_c-like_dom"/>
</dbReference>
<evidence type="ECO:0000256" key="3">
    <source>
        <dbReference type="ARBA" id="ARBA00023004"/>
    </source>
</evidence>
<keyword evidence="2" id="KW-0479">Metal-binding</keyword>
<evidence type="ECO:0000259" key="4">
    <source>
        <dbReference type="PROSITE" id="PS51007"/>
    </source>
</evidence>
<keyword evidence="3" id="KW-0408">Iron</keyword>
<dbReference type="SUPFAM" id="SSF46626">
    <property type="entry name" value="Cytochrome c"/>
    <property type="match status" value="1"/>
</dbReference>
<proteinExistence type="predicted"/>
<dbReference type="AlphaFoldDB" id="A0A3B0XD37"/>
<name>A0A3B0XD37_9ZZZZ</name>
<dbReference type="InterPro" id="IPR051459">
    <property type="entry name" value="Cytochrome_c-type_DH"/>
</dbReference>
<dbReference type="PROSITE" id="PS51007">
    <property type="entry name" value="CYTC"/>
    <property type="match status" value="1"/>
</dbReference>
<dbReference type="EMBL" id="UOFI01000010">
    <property type="protein sequence ID" value="VAW61342.1"/>
    <property type="molecule type" value="Genomic_DNA"/>
</dbReference>
<dbReference type="InterPro" id="IPR036909">
    <property type="entry name" value="Cyt_c-like_dom_sf"/>
</dbReference>
<evidence type="ECO:0000313" key="5">
    <source>
        <dbReference type="EMBL" id="VAW61342.1"/>
    </source>
</evidence>
<keyword evidence="1" id="KW-0349">Heme</keyword>
<dbReference type="GO" id="GO:0009055">
    <property type="term" value="F:electron transfer activity"/>
    <property type="evidence" value="ECO:0007669"/>
    <property type="project" value="InterPro"/>
</dbReference>
<dbReference type="PANTHER" id="PTHR35008:SF4">
    <property type="entry name" value="BLL4482 PROTEIN"/>
    <property type="match status" value="1"/>
</dbReference>
<accession>A0A3B0XD37</accession>
<dbReference type="Pfam" id="PF13442">
    <property type="entry name" value="Cytochrome_CBB3"/>
    <property type="match status" value="1"/>
</dbReference>
<dbReference type="Gene3D" id="1.10.760.10">
    <property type="entry name" value="Cytochrome c-like domain"/>
    <property type="match status" value="1"/>
</dbReference>
<gene>
    <name evidence="5" type="ORF">MNBD_GAMMA09-729</name>
</gene>
<protein>
    <recommendedName>
        <fullName evidence="4">Cytochrome c domain-containing protein</fullName>
    </recommendedName>
</protein>
<reference evidence="5" key="1">
    <citation type="submission" date="2018-06" db="EMBL/GenBank/DDBJ databases">
        <authorList>
            <person name="Zhirakovskaya E."/>
        </authorList>
    </citation>
    <scope>NUCLEOTIDE SEQUENCE</scope>
</reference>
<dbReference type="GO" id="GO:0046872">
    <property type="term" value="F:metal ion binding"/>
    <property type="evidence" value="ECO:0007669"/>
    <property type="project" value="UniProtKB-KW"/>
</dbReference>
<dbReference type="GO" id="GO:0020037">
    <property type="term" value="F:heme binding"/>
    <property type="evidence" value="ECO:0007669"/>
    <property type="project" value="InterPro"/>
</dbReference>
<organism evidence="5">
    <name type="scientific">hydrothermal vent metagenome</name>
    <dbReference type="NCBI Taxonomy" id="652676"/>
    <lineage>
        <taxon>unclassified sequences</taxon>
        <taxon>metagenomes</taxon>
        <taxon>ecological metagenomes</taxon>
    </lineage>
</organism>
<evidence type="ECO:0000256" key="1">
    <source>
        <dbReference type="ARBA" id="ARBA00022617"/>
    </source>
</evidence>
<feature type="domain" description="Cytochrome c" evidence="4">
    <location>
        <begin position="43"/>
        <end position="136"/>
    </location>
</feature>